<feature type="transmembrane region" description="Helical" evidence="2">
    <location>
        <begin position="262"/>
        <end position="280"/>
    </location>
</feature>
<dbReference type="Pfam" id="PF05569">
    <property type="entry name" value="Peptidase_M56"/>
    <property type="match status" value="1"/>
</dbReference>
<feature type="transmembrane region" description="Helical" evidence="2">
    <location>
        <begin position="34"/>
        <end position="57"/>
    </location>
</feature>
<dbReference type="RefSeq" id="WP_074537162.1">
    <property type="nucleotide sequence ID" value="NZ_FNBD01000001.1"/>
</dbReference>
<keyword evidence="2" id="KW-0812">Transmembrane</keyword>
<gene>
    <name evidence="4" type="ORF">SAMN04487992_101291</name>
</gene>
<dbReference type="Proteomes" id="UP000182114">
    <property type="component" value="Unassembled WGS sequence"/>
</dbReference>
<feature type="compositionally biased region" description="Pro residues" evidence="1">
    <location>
        <begin position="564"/>
        <end position="574"/>
    </location>
</feature>
<dbReference type="PANTHER" id="PTHR34978:SF3">
    <property type="entry name" value="SLR0241 PROTEIN"/>
    <property type="match status" value="1"/>
</dbReference>
<feature type="transmembrane region" description="Helical" evidence="2">
    <location>
        <begin position="90"/>
        <end position="109"/>
    </location>
</feature>
<name>A0A1G7D1J3_9FLAO</name>
<feature type="domain" description="Peptidase M56" evidence="3">
    <location>
        <begin position="149"/>
        <end position="251"/>
    </location>
</feature>
<dbReference type="InterPro" id="IPR052173">
    <property type="entry name" value="Beta-lactam_resp_regulator"/>
</dbReference>
<sequence>MGIYLIKVTACLAIFIVFYKLVLENESMHTYKRFYLISSLIAASIIPAVLFTEYIYITPEPVLNTYVSEINSDEIPVFYQKTDYLTPTLWTIYGLGVLIFGYKFCSNLFKIGTRIRRNPKINYDRSIHVLLEERLSPHTFFNFIFLNKQKFEAQEIPEEVLLHEQAHAVQKHSLDVLFIELMQVILWFNPFVYLFKRAIKLNHEFLADQAVLQKGAELSNYQKILLAFSSNAPETQLANAINYSSIKKRFNIMKKTTSKKAIWLRSLLVLPMFALALYSFSESEIIEIDKGLENSTSSNLPPENLQEQKSDSIQYKYIEKPNAPNIQDIAKWKNSFKYALWIDGKHTSNKELENYKLSEFVHYSSSFIYNNARSQQFPQPYQVSLFTKNKFKKQFTTNNRELNIHINKAAQILVQGELVSVLGLKQHLSKLNTDLSKEEKSEIVRGFIHVRLETPKQAVKNVSNILEEYGCVTIDIVGQKEQQDGATIKQLATYNTIARKYNEMNTSTMSIKKGEVDQMTYLYSIMTDDQKKDAEAFPKLPPMPEPPMPPSTQKIGKGEVSAIPAPPAPPAPPKSPLDHVINMAKKNANFYYEGKAITSDQAIDLIKNNNHLNIDTRNTGSKNPSVKISKEPIIIKN</sequence>
<accession>A0A1G7D1J3</accession>
<organism evidence="4 5">
    <name type="scientific">Cellulophaga baltica</name>
    <dbReference type="NCBI Taxonomy" id="76594"/>
    <lineage>
        <taxon>Bacteria</taxon>
        <taxon>Pseudomonadati</taxon>
        <taxon>Bacteroidota</taxon>
        <taxon>Flavobacteriia</taxon>
        <taxon>Flavobacteriales</taxon>
        <taxon>Flavobacteriaceae</taxon>
        <taxon>Cellulophaga</taxon>
    </lineage>
</organism>
<evidence type="ECO:0000256" key="2">
    <source>
        <dbReference type="SAM" id="Phobius"/>
    </source>
</evidence>
<protein>
    <submittedName>
        <fullName evidence="4">BlaR1 peptidase M56</fullName>
    </submittedName>
</protein>
<dbReference type="AlphaFoldDB" id="A0A1G7D1J3"/>
<evidence type="ECO:0000259" key="3">
    <source>
        <dbReference type="Pfam" id="PF05569"/>
    </source>
</evidence>
<keyword evidence="5" id="KW-1185">Reference proteome</keyword>
<keyword evidence="2" id="KW-1133">Transmembrane helix</keyword>
<evidence type="ECO:0000313" key="4">
    <source>
        <dbReference type="EMBL" id="SDE45448.1"/>
    </source>
</evidence>
<evidence type="ECO:0000256" key="1">
    <source>
        <dbReference type="SAM" id="MobiDB-lite"/>
    </source>
</evidence>
<keyword evidence="2" id="KW-0472">Membrane</keyword>
<dbReference type="PANTHER" id="PTHR34978">
    <property type="entry name" value="POSSIBLE SENSOR-TRANSDUCER PROTEIN BLAR"/>
    <property type="match status" value="1"/>
</dbReference>
<evidence type="ECO:0000313" key="5">
    <source>
        <dbReference type="Proteomes" id="UP000182114"/>
    </source>
</evidence>
<proteinExistence type="predicted"/>
<dbReference type="EMBL" id="FNBD01000001">
    <property type="protein sequence ID" value="SDE45448.1"/>
    <property type="molecule type" value="Genomic_DNA"/>
</dbReference>
<feature type="transmembrane region" description="Helical" evidence="2">
    <location>
        <begin position="6"/>
        <end position="22"/>
    </location>
</feature>
<dbReference type="InterPro" id="IPR008756">
    <property type="entry name" value="Peptidase_M56"/>
</dbReference>
<feature type="compositionally biased region" description="Pro residues" evidence="1">
    <location>
        <begin position="539"/>
        <end position="550"/>
    </location>
</feature>
<reference evidence="5" key="1">
    <citation type="submission" date="2016-10" db="EMBL/GenBank/DDBJ databases">
        <authorList>
            <person name="Varghese N."/>
            <person name="Submissions S."/>
        </authorList>
    </citation>
    <scope>NUCLEOTIDE SEQUENCE [LARGE SCALE GENOMIC DNA]</scope>
    <source>
        <strain evidence="5">DSM 24729</strain>
    </source>
</reference>
<dbReference type="CDD" id="cd07341">
    <property type="entry name" value="M56_BlaR1_MecR1_like"/>
    <property type="match status" value="1"/>
</dbReference>
<feature type="region of interest" description="Disordered" evidence="1">
    <location>
        <begin position="535"/>
        <end position="574"/>
    </location>
</feature>